<sequence length="271" mass="30198">MNRKLIGILLFAMTWMTGCDAVSSEPAYGGLSIAGFNYTPYNLSRFVITDEFGNSASGGGDLPPGSGAGRLSCCYNLKGTDFTVKWVVYDADEAIRSLDAGERIQTITKTAKFHLPATEIKGEPGMRVLGLHFYPDDSLDFEFRTDLRGTRIFYSDIDSWLFKKQGKTFNSTMEDWVAFRRTARIAGQGWIKYRLTDTQDLQQYVYYTLLVNPNFDAHPAIQQIIADTKDKPGAFGTAMESLSAQLVEELKRDKFKKAATEVTNAEPTPGD</sequence>
<dbReference type="PROSITE" id="PS51257">
    <property type="entry name" value="PROKAR_LIPOPROTEIN"/>
    <property type="match status" value="1"/>
</dbReference>
<keyword evidence="1" id="KW-0732">Signal</keyword>
<dbReference type="AlphaFoldDB" id="A0A3G8H9G7"/>
<evidence type="ECO:0000313" key="2">
    <source>
        <dbReference type="EMBL" id="AZG16998.1"/>
    </source>
</evidence>
<organism evidence="2 3">
    <name type="scientific">Cupriavidus pauculus</name>
    <dbReference type="NCBI Taxonomy" id="82633"/>
    <lineage>
        <taxon>Bacteria</taxon>
        <taxon>Pseudomonadati</taxon>
        <taxon>Pseudomonadota</taxon>
        <taxon>Betaproteobacteria</taxon>
        <taxon>Burkholderiales</taxon>
        <taxon>Burkholderiaceae</taxon>
        <taxon>Cupriavidus</taxon>
    </lineage>
</organism>
<gene>
    <name evidence="2" type="ORF">EHF44_22145</name>
</gene>
<dbReference type="EMBL" id="CP033970">
    <property type="protein sequence ID" value="AZG16998.1"/>
    <property type="molecule type" value="Genomic_DNA"/>
</dbReference>
<name>A0A3G8H9G7_9BURK</name>
<protein>
    <submittedName>
        <fullName evidence="2">DUF3304 domain-containing protein</fullName>
    </submittedName>
</protein>
<dbReference type="Proteomes" id="UP000270411">
    <property type="component" value="Chromosome 2"/>
</dbReference>
<evidence type="ECO:0000256" key="1">
    <source>
        <dbReference type="SAM" id="SignalP"/>
    </source>
</evidence>
<proteinExistence type="predicted"/>
<evidence type="ECO:0000313" key="3">
    <source>
        <dbReference type="Proteomes" id="UP000270411"/>
    </source>
</evidence>
<feature type="chain" id="PRO_5018256246" evidence="1">
    <location>
        <begin position="22"/>
        <end position="271"/>
    </location>
</feature>
<feature type="signal peptide" evidence="1">
    <location>
        <begin position="1"/>
        <end position="21"/>
    </location>
</feature>
<accession>A0A3G8H9G7</accession>
<dbReference type="KEGG" id="cpau:EHF44_22145"/>
<reference evidence="3" key="1">
    <citation type="submission" date="2018-11" db="EMBL/GenBank/DDBJ databases">
        <title>FDA dAtabase for Regulatory Grade micrObial Sequences (FDA-ARGOS): Supporting development and validation of Infectious Disease Dx tests.</title>
        <authorList>
            <person name="Goldberg B."/>
            <person name="Campos J."/>
            <person name="Tallon L."/>
            <person name="Sadzewicz L."/>
            <person name="Zhao X."/>
            <person name="Vavikolanu K."/>
            <person name="Mehta A."/>
            <person name="Aluvathingal J."/>
            <person name="Nadendla S."/>
            <person name="Geyer C."/>
            <person name="Nandy P."/>
            <person name="Yan Y."/>
            <person name="Sichtig H."/>
        </authorList>
    </citation>
    <scope>NUCLEOTIDE SEQUENCE [LARGE SCALE GENOMIC DNA]</scope>
    <source>
        <strain evidence="3">FDAARGOS_614</strain>
    </source>
</reference>
<dbReference type="OrthoDB" id="8971532at2"/>